<dbReference type="RefSeq" id="WP_204448341.1">
    <property type="nucleotide sequence ID" value="NZ_JACJKY010000035.1"/>
</dbReference>
<dbReference type="AlphaFoldDB" id="A0A938X9R2"/>
<dbReference type="EMBL" id="JACJKY010000035">
    <property type="protein sequence ID" value="MBM6921952.1"/>
    <property type="molecule type" value="Genomic_DNA"/>
</dbReference>
<keyword evidence="1" id="KW-0456">Lyase</keyword>
<dbReference type="GO" id="GO:0016829">
    <property type="term" value="F:lyase activity"/>
    <property type="evidence" value="ECO:0007669"/>
    <property type="project" value="UniProtKB-KW"/>
</dbReference>
<evidence type="ECO:0000313" key="2">
    <source>
        <dbReference type="Proteomes" id="UP000774750"/>
    </source>
</evidence>
<reference evidence="1" key="2">
    <citation type="journal article" date="2021" name="Sci. Rep.">
        <title>The distribution of antibiotic resistance genes in chicken gut microbiota commensals.</title>
        <authorList>
            <person name="Juricova H."/>
            <person name="Matiasovicova J."/>
            <person name="Kubasova T."/>
            <person name="Cejkova D."/>
            <person name="Rychlik I."/>
        </authorList>
    </citation>
    <scope>NUCLEOTIDE SEQUENCE</scope>
    <source>
        <strain evidence="1">An559</strain>
    </source>
</reference>
<proteinExistence type="predicted"/>
<gene>
    <name evidence="1" type="ORF">H6A12_12465</name>
</gene>
<comment type="caution">
    <text evidence="1">The sequence shown here is derived from an EMBL/GenBank/DDBJ whole genome shotgun (WGS) entry which is preliminary data.</text>
</comment>
<keyword evidence="2" id="KW-1185">Reference proteome</keyword>
<reference evidence="1" key="1">
    <citation type="submission" date="2020-08" db="EMBL/GenBank/DDBJ databases">
        <authorList>
            <person name="Cejkova D."/>
            <person name="Kubasova T."/>
            <person name="Jahodarova E."/>
            <person name="Rychlik I."/>
        </authorList>
    </citation>
    <scope>NUCLEOTIDE SEQUENCE</scope>
    <source>
        <strain evidence="1">An559</strain>
    </source>
</reference>
<evidence type="ECO:0000313" key="1">
    <source>
        <dbReference type="EMBL" id="MBM6921952.1"/>
    </source>
</evidence>
<sequence length="57" mass="6619">MGPYEYRVEKIDGDYAWLVRTDIVSDESMMVARALLPLDIEEGSALLWENFSYSLKM</sequence>
<protein>
    <submittedName>
        <fullName evidence="1">Chorismate--pyruvate lyase</fullName>
    </submittedName>
</protein>
<organism evidence="1 2">
    <name type="scientific">Merdimmobilis hominis</name>
    <dbReference type="NCBI Taxonomy" id="2897707"/>
    <lineage>
        <taxon>Bacteria</taxon>
        <taxon>Bacillati</taxon>
        <taxon>Bacillota</taxon>
        <taxon>Clostridia</taxon>
        <taxon>Eubacteriales</taxon>
        <taxon>Oscillospiraceae</taxon>
        <taxon>Merdimmobilis</taxon>
    </lineage>
</organism>
<name>A0A938X9R2_9FIRM</name>
<accession>A0A938X9R2</accession>
<dbReference type="Proteomes" id="UP000774750">
    <property type="component" value="Unassembled WGS sequence"/>
</dbReference>